<name>A0A5B7EIF1_PORTR</name>
<comment type="caution">
    <text evidence="1">The sequence shown here is derived from an EMBL/GenBank/DDBJ whole genome shotgun (WGS) entry which is preliminary data.</text>
</comment>
<organism evidence="1 2">
    <name type="scientific">Portunus trituberculatus</name>
    <name type="common">Swimming crab</name>
    <name type="synonym">Neptunus trituberculatus</name>
    <dbReference type="NCBI Taxonomy" id="210409"/>
    <lineage>
        <taxon>Eukaryota</taxon>
        <taxon>Metazoa</taxon>
        <taxon>Ecdysozoa</taxon>
        <taxon>Arthropoda</taxon>
        <taxon>Crustacea</taxon>
        <taxon>Multicrustacea</taxon>
        <taxon>Malacostraca</taxon>
        <taxon>Eumalacostraca</taxon>
        <taxon>Eucarida</taxon>
        <taxon>Decapoda</taxon>
        <taxon>Pleocyemata</taxon>
        <taxon>Brachyura</taxon>
        <taxon>Eubrachyura</taxon>
        <taxon>Portunoidea</taxon>
        <taxon>Portunidae</taxon>
        <taxon>Portuninae</taxon>
        <taxon>Portunus</taxon>
    </lineage>
</organism>
<evidence type="ECO:0000313" key="2">
    <source>
        <dbReference type="Proteomes" id="UP000324222"/>
    </source>
</evidence>
<keyword evidence="2" id="KW-1185">Reference proteome</keyword>
<dbReference type="EMBL" id="VSRR010002781">
    <property type="protein sequence ID" value="MPC33195.1"/>
    <property type="molecule type" value="Genomic_DNA"/>
</dbReference>
<accession>A0A5B7EIF1</accession>
<dbReference type="AlphaFoldDB" id="A0A5B7EIF1"/>
<gene>
    <name evidence="1" type="ORF">E2C01_026541</name>
</gene>
<reference evidence="1 2" key="1">
    <citation type="submission" date="2019-05" db="EMBL/GenBank/DDBJ databases">
        <title>Another draft genome of Portunus trituberculatus and its Hox gene families provides insights of decapod evolution.</title>
        <authorList>
            <person name="Jeong J.-H."/>
            <person name="Song I."/>
            <person name="Kim S."/>
            <person name="Choi T."/>
            <person name="Kim D."/>
            <person name="Ryu S."/>
            <person name="Kim W."/>
        </authorList>
    </citation>
    <scope>NUCLEOTIDE SEQUENCE [LARGE SCALE GENOMIC DNA]</scope>
    <source>
        <tissue evidence="1">Muscle</tissue>
    </source>
</reference>
<sequence>MKGTGRIPVFRKASPAHHGGGVVLRLPAGGSRSVAATSSQRQQCNWKAADTISEPPLIPHLDWVVSAGECYGEVREARGEQEGRHTLPRGSLLVLPGQPLLVLPFTVATTTTTTPLPCWAKKSKGVFIHVLRVLVLVLALCSHSSPCLSSLSPAKCMRRHHKYCFIHHLHPCHHRRHHPTTLDLASPCHTCLSRPAATC</sequence>
<proteinExistence type="predicted"/>
<dbReference type="Proteomes" id="UP000324222">
    <property type="component" value="Unassembled WGS sequence"/>
</dbReference>
<protein>
    <submittedName>
        <fullName evidence="1">Uncharacterized protein</fullName>
    </submittedName>
</protein>
<evidence type="ECO:0000313" key="1">
    <source>
        <dbReference type="EMBL" id="MPC33195.1"/>
    </source>
</evidence>